<dbReference type="PANTHER" id="PTHR22683">
    <property type="entry name" value="SPORULATION PROTEIN RELATED"/>
    <property type="match status" value="1"/>
</dbReference>
<comment type="similarity">
    <text evidence="1">Belongs to the FtsK/SpoIIIE/SftA family.</text>
</comment>
<dbReference type="GO" id="GO:0003677">
    <property type="term" value="F:DNA binding"/>
    <property type="evidence" value="ECO:0007669"/>
    <property type="project" value="UniProtKB-KW"/>
</dbReference>
<gene>
    <name evidence="6" type="ORF">S03H2_48377</name>
</gene>
<feature type="domain" description="FtsK" evidence="5">
    <location>
        <begin position="86"/>
        <end position="264"/>
    </location>
</feature>
<sequence>VITRYEFEPGPGIKVSRISSLADDLALAMKAPKIRVVAPVPGKGTVGIEVPNRRRENVFIKELLMSEEFNKSSSLLTICLGKDIAGETVLADISRMPHLLIAGATGSGKSVCINSIIASILYKAKPKDVRFIMIDPKRLELPVYNGIPHLIFPVLTESKEAIRILKQVVEWMEIRYREFAKVGVRDIEGYNKKIEEKKPYILIIVDELADLMIQASGEIEATLTRLAQMSRAVGIHLILATQRPSVDVITGLIKANFPARIAFQ</sequence>
<dbReference type="Gene3D" id="3.30.980.40">
    <property type="match status" value="1"/>
</dbReference>
<dbReference type="InterPro" id="IPR027417">
    <property type="entry name" value="P-loop_NTPase"/>
</dbReference>
<dbReference type="InterPro" id="IPR041027">
    <property type="entry name" value="FtsK_alpha"/>
</dbReference>
<dbReference type="SUPFAM" id="SSF52540">
    <property type="entry name" value="P-loop containing nucleoside triphosphate hydrolases"/>
    <property type="match status" value="1"/>
</dbReference>
<keyword evidence="4" id="KW-0238">DNA-binding</keyword>
<dbReference type="PANTHER" id="PTHR22683:SF41">
    <property type="entry name" value="DNA TRANSLOCASE FTSK"/>
    <property type="match status" value="1"/>
</dbReference>
<dbReference type="PROSITE" id="PS50901">
    <property type="entry name" value="FTSK"/>
    <property type="match status" value="1"/>
</dbReference>
<evidence type="ECO:0000256" key="2">
    <source>
        <dbReference type="ARBA" id="ARBA00022741"/>
    </source>
</evidence>
<evidence type="ECO:0000256" key="1">
    <source>
        <dbReference type="ARBA" id="ARBA00006474"/>
    </source>
</evidence>
<keyword evidence="3" id="KW-0067">ATP-binding</keyword>
<dbReference type="Pfam" id="PF17854">
    <property type="entry name" value="FtsK_alpha"/>
    <property type="match status" value="1"/>
</dbReference>
<evidence type="ECO:0000313" key="6">
    <source>
        <dbReference type="EMBL" id="GAH63975.1"/>
    </source>
</evidence>
<dbReference type="InterPro" id="IPR050206">
    <property type="entry name" value="FtsK/SpoIIIE/SftA"/>
</dbReference>
<accession>X1I3X6</accession>
<dbReference type="EMBL" id="BARU01030496">
    <property type="protein sequence ID" value="GAH63975.1"/>
    <property type="molecule type" value="Genomic_DNA"/>
</dbReference>
<dbReference type="Pfam" id="PF01580">
    <property type="entry name" value="FtsK_SpoIIIE"/>
    <property type="match status" value="1"/>
</dbReference>
<dbReference type="SMART" id="SM00382">
    <property type="entry name" value="AAA"/>
    <property type="match status" value="1"/>
</dbReference>
<protein>
    <recommendedName>
        <fullName evidence="5">FtsK domain-containing protein</fullName>
    </recommendedName>
</protein>
<dbReference type="InterPro" id="IPR002543">
    <property type="entry name" value="FtsK_dom"/>
</dbReference>
<feature type="non-terminal residue" evidence="6">
    <location>
        <position position="1"/>
    </location>
</feature>
<dbReference type="Gene3D" id="3.40.50.300">
    <property type="entry name" value="P-loop containing nucleotide triphosphate hydrolases"/>
    <property type="match status" value="1"/>
</dbReference>
<dbReference type="InterPro" id="IPR003593">
    <property type="entry name" value="AAA+_ATPase"/>
</dbReference>
<reference evidence="6" key="1">
    <citation type="journal article" date="2014" name="Front. Microbiol.">
        <title>High frequency of phylogenetically diverse reductive dehalogenase-homologous genes in deep subseafloor sedimentary metagenomes.</title>
        <authorList>
            <person name="Kawai M."/>
            <person name="Futagami T."/>
            <person name="Toyoda A."/>
            <person name="Takaki Y."/>
            <person name="Nishi S."/>
            <person name="Hori S."/>
            <person name="Arai W."/>
            <person name="Tsubouchi T."/>
            <person name="Morono Y."/>
            <person name="Uchiyama I."/>
            <person name="Ito T."/>
            <person name="Fujiyama A."/>
            <person name="Inagaki F."/>
            <person name="Takami H."/>
        </authorList>
    </citation>
    <scope>NUCLEOTIDE SEQUENCE</scope>
    <source>
        <strain evidence="6">Expedition CK06-06</strain>
    </source>
</reference>
<name>X1I3X6_9ZZZZ</name>
<feature type="non-terminal residue" evidence="6">
    <location>
        <position position="264"/>
    </location>
</feature>
<keyword evidence="2" id="KW-0547">Nucleotide-binding</keyword>
<proteinExistence type="inferred from homology"/>
<organism evidence="6">
    <name type="scientific">marine sediment metagenome</name>
    <dbReference type="NCBI Taxonomy" id="412755"/>
    <lineage>
        <taxon>unclassified sequences</taxon>
        <taxon>metagenomes</taxon>
        <taxon>ecological metagenomes</taxon>
    </lineage>
</organism>
<evidence type="ECO:0000256" key="4">
    <source>
        <dbReference type="ARBA" id="ARBA00023125"/>
    </source>
</evidence>
<dbReference type="AlphaFoldDB" id="X1I3X6"/>
<dbReference type="CDD" id="cd01127">
    <property type="entry name" value="TrwB_TraG_TraD_VirD4"/>
    <property type="match status" value="1"/>
</dbReference>
<dbReference type="GO" id="GO:0005524">
    <property type="term" value="F:ATP binding"/>
    <property type="evidence" value="ECO:0007669"/>
    <property type="project" value="UniProtKB-KW"/>
</dbReference>
<comment type="caution">
    <text evidence="6">The sequence shown here is derived from an EMBL/GenBank/DDBJ whole genome shotgun (WGS) entry which is preliminary data.</text>
</comment>
<evidence type="ECO:0000256" key="3">
    <source>
        <dbReference type="ARBA" id="ARBA00022840"/>
    </source>
</evidence>
<evidence type="ECO:0000259" key="5">
    <source>
        <dbReference type="PROSITE" id="PS50901"/>
    </source>
</evidence>